<evidence type="ECO:0000313" key="1">
    <source>
        <dbReference type="EMBL" id="PCH34802.1"/>
    </source>
</evidence>
<name>A0A2H3IXU6_WOLCO</name>
<accession>A0A2H3IXU6</accession>
<dbReference type="AlphaFoldDB" id="A0A2H3IXU6"/>
<dbReference type="EMBL" id="KB467832">
    <property type="protein sequence ID" value="PCH34802.1"/>
    <property type="molecule type" value="Genomic_DNA"/>
</dbReference>
<sequence>MWQRYAQHASAFSHCQSQAMQDYLLTNAEAGIIRTPRGYNKQTADLLILDRTEVML</sequence>
<proteinExistence type="predicted"/>
<protein>
    <submittedName>
        <fullName evidence="1">Uncharacterized protein</fullName>
    </submittedName>
</protein>
<evidence type="ECO:0000313" key="2">
    <source>
        <dbReference type="Proteomes" id="UP000218811"/>
    </source>
</evidence>
<organism evidence="1 2">
    <name type="scientific">Wolfiporia cocos (strain MD-104)</name>
    <name type="common">Brown rot fungus</name>
    <dbReference type="NCBI Taxonomy" id="742152"/>
    <lineage>
        <taxon>Eukaryota</taxon>
        <taxon>Fungi</taxon>
        <taxon>Dikarya</taxon>
        <taxon>Basidiomycota</taxon>
        <taxon>Agaricomycotina</taxon>
        <taxon>Agaricomycetes</taxon>
        <taxon>Polyporales</taxon>
        <taxon>Phaeolaceae</taxon>
        <taxon>Wolfiporia</taxon>
    </lineage>
</organism>
<keyword evidence="2" id="KW-1185">Reference proteome</keyword>
<dbReference type="Proteomes" id="UP000218811">
    <property type="component" value="Unassembled WGS sequence"/>
</dbReference>
<reference evidence="1 2" key="1">
    <citation type="journal article" date="2012" name="Science">
        <title>The Paleozoic origin of enzymatic lignin decomposition reconstructed from 31 fungal genomes.</title>
        <authorList>
            <person name="Floudas D."/>
            <person name="Binder M."/>
            <person name="Riley R."/>
            <person name="Barry K."/>
            <person name="Blanchette R.A."/>
            <person name="Henrissat B."/>
            <person name="Martinez A.T."/>
            <person name="Otillar R."/>
            <person name="Spatafora J.W."/>
            <person name="Yadav J.S."/>
            <person name="Aerts A."/>
            <person name="Benoit I."/>
            <person name="Boyd A."/>
            <person name="Carlson A."/>
            <person name="Copeland A."/>
            <person name="Coutinho P.M."/>
            <person name="de Vries R.P."/>
            <person name="Ferreira P."/>
            <person name="Findley K."/>
            <person name="Foster B."/>
            <person name="Gaskell J."/>
            <person name="Glotzer D."/>
            <person name="Gorecki P."/>
            <person name="Heitman J."/>
            <person name="Hesse C."/>
            <person name="Hori C."/>
            <person name="Igarashi K."/>
            <person name="Jurgens J.A."/>
            <person name="Kallen N."/>
            <person name="Kersten P."/>
            <person name="Kohler A."/>
            <person name="Kuees U."/>
            <person name="Kumar T.K.A."/>
            <person name="Kuo A."/>
            <person name="LaButti K."/>
            <person name="Larrondo L.F."/>
            <person name="Lindquist E."/>
            <person name="Ling A."/>
            <person name="Lombard V."/>
            <person name="Lucas S."/>
            <person name="Lundell T."/>
            <person name="Martin R."/>
            <person name="McLaughlin D.J."/>
            <person name="Morgenstern I."/>
            <person name="Morin E."/>
            <person name="Murat C."/>
            <person name="Nagy L.G."/>
            <person name="Nolan M."/>
            <person name="Ohm R.A."/>
            <person name="Patyshakuliyeva A."/>
            <person name="Rokas A."/>
            <person name="Ruiz-Duenas F.J."/>
            <person name="Sabat G."/>
            <person name="Salamov A."/>
            <person name="Samejima M."/>
            <person name="Schmutz J."/>
            <person name="Slot J.C."/>
            <person name="St John F."/>
            <person name="Stenlid J."/>
            <person name="Sun H."/>
            <person name="Sun S."/>
            <person name="Syed K."/>
            <person name="Tsang A."/>
            <person name="Wiebenga A."/>
            <person name="Young D."/>
            <person name="Pisabarro A."/>
            <person name="Eastwood D.C."/>
            <person name="Martin F."/>
            <person name="Cullen D."/>
            <person name="Grigoriev I.V."/>
            <person name="Hibbett D.S."/>
        </authorList>
    </citation>
    <scope>NUCLEOTIDE SEQUENCE [LARGE SCALE GENOMIC DNA]</scope>
    <source>
        <strain evidence="1 2">MD-104</strain>
    </source>
</reference>
<gene>
    <name evidence="1" type="ORF">WOLCODRAFT_27465</name>
</gene>